<keyword evidence="1" id="KW-0210">Decarboxylase</keyword>
<evidence type="ECO:0000313" key="3">
    <source>
        <dbReference type="EMBL" id="OQR72137.1"/>
    </source>
</evidence>
<name>A0A1V9XF16_9ACAR</name>
<sequence>MVRIKAERTPLRLQGPYTSIYKLMPLRLASKCWGVINDISLPGPLRAPVIGAFSWYTGCDISEAALDDPREYANLSEFFRRTLKPGLRPIAPGDCVVSSNPN</sequence>
<dbReference type="Proteomes" id="UP000192247">
    <property type="component" value="Unassembled WGS sequence"/>
</dbReference>
<evidence type="ECO:0000256" key="1">
    <source>
        <dbReference type="ARBA" id="ARBA00022793"/>
    </source>
</evidence>
<dbReference type="OrthoDB" id="4330at2759"/>
<organism evidence="3 4">
    <name type="scientific">Tropilaelaps mercedesae</name>
    <dbReference type="NCBI Taxonomy" id="418985"/>
    <lineage>
        <taxon>Eukaryota</taxon>
        <taxon>Metazoa</taxon>
        <taxon>Ecdysozoa</taxon>
        <taxon>Arthropoda</taxon>
        <taxon>Chelicerata</taxon>
        <taxon>Arachnida</taxon>
        <taxon>Acari</taxon>
        <taxon>Parasitiformes</taxon>
        <taxon>Mesostigmata</taxon>
        <taxon>Gamasina</taxon>
        <taxon>Dermanyssoidea</taxon>
        <taxon>Laelapidae</taxon>
        <taxon>Tropilaelaps</taxon>
    </lineage>
</organism>
<dbReference type="GO" id="GO:0005739">
    <property type="term" value="C:mitochondrion"/>
    <property type="evidence" value="ECO:0007669"/>
    <property type="project" value="TreeGrafter"/>
</dbReference>
<dbReference type="AlphaFoldDB" id="A0A1V9XF16"/>
<evidence type="ECO:0000256" key="2">
    <source>
        <dbReference type="ARBA" id="ARBA00023239"/>
    </source>
</evidence>
<dbReference type="InterPro" id="IPR003817">
    <property type="entry name" value="PS_Dcarbxylase"/>
</dbReference>
<dbReference type="PANTHER" id="PTHR10067">
    <property type="entry name" value="PHOSPHATIDYLSERINE DECARBOXYLASE"/>
    <property type="match status" value="1"/>
</dbReference>
<dbReference type="EMBL" id="MNPL01012429">
    <property type="protein sequence ID" value="OQR72137.1"/>
    <property type="molecule type" value="Genomic_DNA"/>
</dbReference>
<dbReference type="PANTHER" id="PTHR10067:SF6">
    <property type="entry name" value="PHOSPHATIDYLSERINE DECARBOXYLASE PROENZYME, MITOCHONDRIAL"/>
    <property type="match status" value="1"/>
</dbReference>
<dbReference type="InParanoid" id="A0A1V9XF16"/>
<dbReference type="GO" id="GO:0004609">
    <property type="term" value="F:phosphatidylserine decarboxylase activity"/>
    <property type="evidence" value="ECO:0007669"/>
    <property type="project" value="InterPro"/>
</dbReference>
<keyword evidence="2" id="KW-0456">Lyase</keyword>
<dbReference type="STRING" id="418985.A0A1V9XF16"/>
<evidence type="ECO:0000313" key="4">
    <source>
        <dbReference type="Proteomes" id="UP000192247"/>
    </source>
</evidence>
<gene>
    <name evidence="3" type="ORF">BIW11_01366</name>
</gene>
<dbReference type="GO" id="GO:0006646">
    <property type="term" value="P:phosphatidylethanolamine biosynthetic process"/>
    <property type="evidence" value="ECO:0007669"/>
    <property type="project" value="TreeGrafter"/>
</dbReference>
<proteinExistence type="predicted"/>
<protein>
    <submittedName>
        <fullName evidence="3">Phosphatidylserine decarboxylase proenzyme-like</fullName>
    </submittedName>
</protein>
<accession>A0A1V9XF16</accession>
<reference evidence="3 4" key="1">
    <citation type="journal article" date="2017" name="Gigascience">
        <title>Draft genome of the honey bee ectoparasitic mite, Tropilaelaps mercedesae, is shaped by the parasitic life history.</title>
        <authorList>
            <person name="Dong X."/>
            <person name="Armstrong S.D."/>
            <person name="Xia D."/>
            <person name="Makepeace B.L."/>
            <person name="Darby A.C."/>
            <person name="Kadowaki T."/>
        </authorList>
    </citation>
    <scope>NUCLEOTIDE SEQUENCE [LARGE SCALE GENOMIC DNA]</scope>
    <source>
        <strain evidence="3">Wuxi-XJTLU</strain>
    </source>
</reference>
<comment type="caution">
    <text evidence="3">The sequence shown here is derived from an EMBL/GenBank/DDBJ whole genome shotgun (WGS) entry which is preliminary data.</text>
</comment>
<keyword evidence="4" id="KW-1185">Reference proteome</keyword>